<evidence type="ECO:0000256" key="9">
    <source>
        <dbReference type="ARBA" id="ARBA00031306"/>
    </source>
</evidence>
<dbReference type="PANTHER" id="PTHR30040">
    <property type="entry name" value="THIAMINE BIOSYNTHESIS LIPOPROTEIN APBE"/>
    <property type="match status" value="1"/>
</dbReference>
<dbReference type="AlphaFoldDB" id="A0A9X1XD43"/>
<dbReference type="Gene3D" id="3.10.520.10">
    <property type="entry name" value="ApbE-like domains"/>
    <property type="match status" value="1"/>
</dbReference>
<gene>
    <name evidence="11" type="ORF">LCY76_18160</name>
</gene>
<dbReference type="Proteomes" id="UP001139011">
    <property type="component" value="Unassembled WGS sequence"/>
</dbReference>
<dbReference type="EC" id="2.7.1.180" evidence="2"/>
<dbReference type="GO" id="GO:0016740">
    <property type="term" value="F:transferase activity"/>
    <property type="evidence" value="ECO:0007669"/>
    <property type="project" value="UniProtKB-KW"/>
</dbReference>
<reference evidence="11" key="1">
    <citation type="submission" date="2021-09" db="EMBL/GenBank/DDBJ databases">
        <title>Genome analysis of Fictibacillus sp. KIGAM418 isolated from marine sediment.</title>
        <authorList>
            <person name="Seo M.-J."/>
            <person name="Cho E.-S."/>
            <person name="Hwang C.Y."/>
        </authorList>
    </citation>
    <scope>NUCLEOTIDE SEQUENCE</scope>
    <source>
        <strain evidence="11">KIGAM418</strain>
    </source>
</reference>
<dbReference type="GO" id="GO:0046872">
    <property type="term" value="F:metal ion binding"/>
    <property type="evidence" value="ECO:0007669"/>
    <property type="project" value="UniProtKB-KW"/>
</dbReference>
<evidence type="ECO:0000256" key="8">
    <source>
        <dbReference type="ARBA" id="ARBA00022842"/>
    </source>
</evidence>
<keyword evidence="6" id="KW-0479">Metal-binding</keyword>
<name>A0A9X1XD43_9BACL</name>
<dbReference type="PANTHER" id="PTHR30040:SF2">
    <property type="entry name" value="FAD:PROTEIN FMN TRANSFERASE"/>
    <property type="match status" value="1"/>
</dbReference>
<dbReference type="EMBL" id="JAIWJX010000002">
    <property type="protein sequence ID" value="MCK6258501.1"/>
    <property type="molecule type" value="Genomic_DNA"/>
</dbReference>
<evidence type="ECO:0000313" key="12">
    <source>
        <dbReference type="Proteomes" id="UP001139011"/>
    </source>
</evidence>
<dbReference type="InterPro" id="IPR024932">
    <property type="entry name" value="ApbE"/>
</dbReference>
<evidence type="ECO:0000313" key="11">
    <source>
        <dbReference type="EMBL" id="MCK6258501.1"/>
    </source>
</evidence>
<keyword evidence="12" id="KW-1185">Reference proteome</keyword>
<comment type="caution">
    <text evidence="11">The sequence shown here is derived from an EMBL/GenBank/DDBJ whole genome shotgun (WGS) entry which is preliminary data.</text>
</comment>
<keyword evidence="5 11" id="KW-0808">Transferase</keyword>
<comment type="catalytic activity">
    <reaction evidence="10">
        <text>L-threonyl-[protein] + FAD = FMN-L-threonyl-[protein] + AMP + H(+)</text>
        <dbReference type="Rhea" id="RHEA:36847"/>
        <dbReference type="Rhea" id="RHEA-COMP:11060"/>
        <dbReference type="Rhea" id="RHEA-COMP:11061"/>
        <dbReference type="ChEBI" id="CHEBI:15378"/>
        <dbReference type="ChEBI" id="CHEBI:30013"/>
        <dbReference type="ChEBI" id="CHEBI:57692"/>
        <dbReference type="ChEBI" id="CHEBI:74257"/>
        <dbReference type="ChEBI" id="CHEBI:456215"/>
        <dbReference type="EC" id="2.7.1.180"/>
    </reaction>
</comment>
<keyword evidence="8" id="KW-0460">Magnesium</keyword>
<proteinExistence type="predicted"/>
<dbReference type="SUPFAM" id="SSF143631">
    <property type="entry name" value="ApbE-like"/>
    <property type="match status" value="1"/>
</dbReference>
<accession>A0A9X1XD43</accession>
<organism evidence="11 12">
    <name type="scientific">Fictibacillus marinisediminis</name>
    <dbReference type="NCBI Taxonomy" id="2878389"/>
    <lineage>
        <taxon>Bacteria</taxon>
        <taxon>Bacillati</taxon>
        <taxon>Bacillota</taxon>
        <taxon>Bacilli</taxon>
        <taxon>Bacillales</taxon>
        <taxon>Fictibacillaceae</taxon>
        <taxon>Fictibacillus</taxon>
    </lineage>
</organism>
<dbReference type="RefSeq" id="WP_248253787.1">
    <property type="nucleotide sequence ID" value="NZ_JAIWJX010000002.1"/>
</dbReference>
<evidence type="ECO:0000256" key="1">
    <source>
        <dbReference type="ARBA" id="ARBA00001946"/>
    </source>
</evidence>
<protein>
    <recommendedName>
        <fullName evidence="3">FAD:protein FMN transferase</fullName>
        <ecNumber evidence="2">2.7.1.180</ecNumber>
    </recommendedName>
    <alternativeName>
        <fullName evidence="9">Flavin transferase</fullName>
    </alternativeName>
</protein>
<evidence type="ECO:0000256" key="5">
    <source>
        <dbReference type="ARBA" id="ARBA00022679"/>
    </source>
</evidence>
<evidence type="ECO:0000256" key="2">
    <source>
        <dbReference type="ARBA" id="ARBA00011955"/>
    </source>
</evidence>
<sequence>MKFNAMNCTTQLDGMDMETKMHVKNEMLDFEQVASRFLPNKALEVINNAPLNVPVFLEEPLAELLEHSLRLARKTGYYVHPFGGDSMKAAGYAQSFEKGGKSSEKEMVSFITENQFNEPIDQLTKNCIIKKQPFSFDFGGFGKGFIVDRMKELFLVDEKESWLINAGGDLLVTGTREAGIEHPIQMGRDMIRLQLTNCALATSGKNVRKWNMGGREYHHILNGRTGRLANNEVLQASVIAENVMEAETAAKIFCILPYEEAKTLLYRNFPCIAYFVYFENDRIAIGGNSSLYKKLEVAH</sequence>
<evidence type="ECO:0000256" key="6">
    <source>
        <dbReference type="ARBA" id="ARBA00022723"/>
    </source>
</evidence>
<evidence type="ECO:0000256" key="3">
    <source>
        <dbReference type="ARBA" id="ARBA00016337"/>
    </source>
</evidence>
<evidence type="ECO:0000256" key="10">
    <source>
        <dbReference type="ARBA" id="ARBA00048540"/>
    </source>
</evidence>
<keyword evidence="7" id="KW-0274">FAD</keyword>
<evidence type="ECO:0000256" key="4">
    <source>
        <dbReference type="ARBA" id="ARBA00022630"/>
    </source>
</evidence>
<keyword evidence="4" id="KW-0285">Flavoprotein</keyword>
<dbReference type="InterPro" id="IPR003374">
    <property type="entry name" value="ApbE-like_sf"/>
</dbReference>
<comment type="cofactor">
    <cofactor evidence="1">
        <name>Mg(2+)</name>
        <dbReference type="ChEBI" id="CHEBI:18420"/>
    </cofactor>
</comment>
<dbReference type="Pfam" id="PF02424">
    <property type="entry name" value="ApbE"/>
    <property type="match status" value="1"/>
</dbReference>
<evidence type="ECO:0000256" key="7">
    <source>
        <dbReference type="ARBA" id="ARBA00022827"/>
    </source>
</evidence>